<dbReference type="AlphaFoldDB" id="A0A9D1CJM8"/>
<evidence type="ECO:0000256" key="1">
    <source>
        <dbReference type="ARBA" id="ARBA00023002"/>
    </source>
</evidence>
<dbReference type="GO" id="GO:0016491">
    <property type="term" value="F:oxidoreductase activity"/>
    <property type="evidence" value="ECO:0007669"/>
    <property type="project" value="UniProtKB-KW"/>
</dbReference>
<dbReference type="PANTHER" id="PTHR43364">
    <property type="entry name" value="NADH-SPECIFIC METHYLGLYOXAL REDUCTASE-RELATED"/>
    <property type="match status" value="1"/>
</dbReference>
<evidence type="ECO:0000313" key="3">
    <source>
        <dbReference type="EMBL" id="HIQ63980.1"/>
    </source>
</evidence>
<dbReference type="GO" id="GO:0005829">
    <property type="term" value="C:cytosol"/>
    <property type="evidence" value="ECO:0007669"/>
    <property type="project" value="TreeGrafter"/>
</dbReference>
<dbReference type="InterPro" id="IPR050523">
    <property type="entry name" value="AKR_Detox_Biosynth"/>
</dbReference>
<dbReference type="Pfam" id="PF00248">
    <property type="entry name" value="Aldo_ket_red"/>
    <property type="match status" value="1"/>
</dbReference>
<keyword evidence="1" id="KW-0560">Oxidoreductase</keyword>
<dbReference type="PANTHER" id="PTHR43364:SF4">
    <property type="entry name" value="NAD(P)-LINKED OXIDOREDUCTASE SUPERFAMILY PROTEIN"/>
    <property type="match status" value="1"/>
</dbReference>
<organism evidence="3 4">
    <name type="scientific">Candidatus Avichristensenella intestinipullorum</name>
    <dbReference type="NCBI Taxonomy" id="2840693"/>
    <lineage>
        <taxon>Bacteria</taxon>
        <taxon>Bacillati</taxon>
        <taxon>Bacillota</taxon>
        <taxon>Clostridia</taxon>
        <taxon>Candidatus Avichristensenella</taxon>
    </lineage>
</organism>
<accession>A0A9D1CJM8</accession>
<sequence length="317" mass="35609">MKRIQIAPGIEMTDIAMGESRRGYPDCEQSAFEVMDRYVELGGNTFDSARLYSDGAADRALGKWIKSRGLRDSLTVVTKGSHPDRKNMFASRLTRRDIEGDLDESLAFMGLAYSDLHLLHRDDVRIPVEEIMPSLDALVRAGKTRAVGVSNWTAARIIEANQFALENGLEPIRCCQLHFSLAQTTAAATGDITHVPMNDVEFSWYRESRLPVMCFGAHGRGWFAARARGEEPKEKPRRYYDMFPENHRRLARLLKTAETLGVSPAAVATAYVRDRGLNAVVLSSFSSRKQLEEAWEAETFRLTRAQLRYLETGVSAC</sequence>
<dbReference type="EMBL" id="DVFI01000144">
    <property type="protein sequence ID" value="HIQ63980.1"/>
    <property type="molecule type" value="Genomic_DNA"/>
</dbReference>
<protein>
    <submittedName>
        <fullName evidence="3">Aldo/keto reductase</fullName>
    </submittedName>
</protein>
<feature type="domain" description="NADP-dependent oxidoreductase" evidence="2">
    <location>
        <begin position="28"/>
        <end position="311"/>
    </location>
</feature>
<reference evidence="3" key="1">
    <citation type="submission" date="2020-10" db="EMBL/GenBank/DDBJ databases">
        <authorList>
            <person name="Gilroy R."/>
        </authorList>
    </citation>
    <scope>NUCLEOTIDE SEQUENCE</scope>
    <source>
        <strain evidence="3">ChiHile30-977</strain>
    </source>
</reference>
<dbReference type="InterPro" id="IPR023210">
    <property type="entry name" value="NADP_OxRdtase_dom"/>
</dbReference>
<name>A0A9D1CJM8_9FIRM</name>
<dbReference type="Proteomes" id="UP000886819">
    <property type="component" value="Unassembled WGS sequence"/>
</dbReference>
<dbReference type="InterPro" id="IPR036812">
    <property type="entry name" value="NAD(P)_OxRdtase_dom_sf"/>
</dbReference>
<comment type="caution">
    <text evidence="3">The sequence shown here is derived from an EMBL/GenBank/DDBJ whole genome shotgun (WGS) entry which is preliminary data.</text>
</comment>
<proteinExistence type="predicted"/>
<dbReference type="SUPFAM" id="SSF51430">
    <property type="entry name" value="NAD(P)-linked oxidoreductase"/>
    <property type="match status" value="1"/>
</dbReference>
<gene>
    <name evidence="3" type="ORF">IAA66_10450</name>
</gene>
<reference evidence="3" key="2">
    <citation type="journal article" date="2021" name="PeerJ">
        <title>Extensive microbial diversity within the chicken gut microbiome revealed by metagenomics and culture.</title>
        <authorList>
            <person name="Gilroy R."/>
            <person name="Ravi A."/>
            <person name="Getino M."/>
            <person name="Pursley I."/>
            <person name="Horton D.L."/>
            <person name="Alikhan N.F."/>
            <person name="Baker D."/>
            <person name="Gharbi K."/>
            <person name="Hall N."/>
            <person name="Watson M."/>
            <person name="Adriaenssens E.M."/>
            <person name="Foster-Nyarko E."/>
            <person name="Jarju S."/>
            <person name="Secka A."/>
            <person name="Antonio M."/>
            <person name="Oren A."/>
            <person name="Chaudhuri R.R."/>
            <person name="La Ragione R."/>
            <person name="Hildebrand F."/>
            <person name="Pallen M.J."/>
        </authorList>
    </citation>
    <scope>NUCLEOTIDE SEQUENCE</scope>
    <source>
        <strain evidence="3">ChiHile30-977</strain>
    </source>
</reference>
<dbReference type="InterPro" id="IPR020471">
    <property type="entry name" value="AKR"/>
</dbReference>
<evidence type="ECO:0000259" key="2">
    <source>
        <dbReference type="Pfam" id="PF00248"/>
    </source>
</evidence>
<dbReference type="PRINTS" id="PR00069">
    <property type="entry name" value="ALDKETRDTASE"/>
</dbReference>
<evidence type="ECO:0000313" key="4">
    <source>
        <dbReference type="Proteomes" id="UP000886819"/>
    </source>
</evidence>
<dbReference type="Gene3D" id="3.20.20.100">
    <property type="entry name" value="NADP-dependent oxidoreductase domain"/>
    <property type="match status" value="1"/>
</dbReference>
<dbReference type="CDD" id="cd19082">
    <property type="entry name" value="AKR_AKR10A1_2"/>
    <property type="match status" value="1"/>
</dbReference>